<keyword evidence="3" id="KW-1185">Reference proteome</keyword>
<organism evidence="2 3">
    <name type="scientific">Pocillopora damicornis</name>
    <name type="common">Cauliflower coral</name>
    <name type="synonym">Millepora damicornis</name>
    <dbReference type="NCBI Taxonomy" id="46731"/>
    <lineage>
        <taxon>Eukaryota</taxon>
        <taxon>Metazoa</taxon>
        <taxon>Cnidaria</taxon>
        <taxon>Anthozoa</taxon>
        <taxon>Hexacorallia</taxon>
        <taxon>Scleractinia</taxon>
        <taxon>Astrocoeniina</taxon>
        <taxon>Pocilloporidae</taxon>
        <taxon>Pocillopora</taxon>
    </lineage>
</organism>
<protein>
    <recommendedName>
        <fullName evidence="1">PiggyBac transposable element-derived protein 4 C-terminal zinc-finger domain-containing protein</fullName>
    </recommendedName>
</protein>
<dbReference type="Proteomes" id="UP000275408">
    <property type="component" value="Unassembled WGS sequence"/>
</dbReference>
<proteinExistence type="predicted"/>
<dbReference type="Pfam" id="PF13842">
    <property type="entry name" value="zf-Tnp_2"/>
    <property type="match status" value="1"/>
</dbReference>
<feature type="domain" description="PiggyBac transposable element-derived protein 4 C-terminal zinc-finger" evidence="1">
    <location>
        <begin position="65"/>
        <end position="115"/>
    </location>
</feature>
<evidence type="ECO:0000313" key="3">
    <source>
        <dbReference type="Proteomes" id="UP000275408"/>
    </source>
</evidence>
<sequence length="119" mass="13605">MVNAYILEKLAGKKKRRQLDFRRELAKLLIAGYNGYKRPSNSGKRAVKTVTTEENLSGHFLGKLEGWKKACAMYTKVGRKRNEGRTSETSYACEHCGVPLCRQMRSEQSCFAEWHSESL</sequence>
<dbReference type="EMBL" id="RCHS01002423">
    <property type="protein sequence ID" value="RMX47386.1"/>
    <property type="molecule type" value="Genomic_DNA"/>
</dbReference>
<name>A0A3M6U194_POCDA</name>
<gene>
    <name evidence="2" type="ORF">pdam_00018755</name>
</gene>
<dbReference type="AlphaFoldDB" id="A0A3M6U194"/>
<reference evidence="2 3" key="1">
    <citation type="journal article" date="2018" name="Sci. Rep.">
        <title>Comparative analysis of the Pocillopora damicornis genome highlights role of immune system in coral evolution.</title>
        <authorList>
            <person name="Cunning R."/>
            <person name="Bay R.A."/>
            <person name="Gillette P."/>
            <person name="Baker A.C."/>
            <person name="Traylor-Knowles N."/>
        </authorList>
    </citation>
    <scope>NUCLEOTIDE SEQUENCE [LARGE SCALE GENOMIC DNA]</scope>
    <source>
        <strain evidence="2">RSMAS</strain>
        <tissue evidence="2">Whole animal</tissue>
    </source>
</reference>
<evidence type="ECO:0000313" key="2">
    <source>
        <dbReference type="EMBL" id="RMX47386.1"/>
    </source>
</evidence>
<dbReference type="InterPro" id="IPR032718">
    <property type="entry name" value="PGBD4_Znf_C"/>
</dbReference>
<accession>A0A3M6U194</accession>
<evidence type="ECO:0000259" key="1">
    <source>
        <dbReference type="Pfam" id="PF13842"/>
    </source>
</evidence>
<comment type="caution">
    <text evidence="2">The sequence shown here is derived from an EMBL/GenBank/DDBJ whole genome shotgun (WGS) entry which is preliminary data.</text>
</comment>